<dbReference type="PANTHER" id="PTHR30055:SF234">
    <property type="entry name" value="HTH-TYPE TRANSCRIPTIONAL REGULATOR BETI"/>
    <property type="match status" value="1"/>
</dbReference>
<dbReference type="RefSeq" id="WP_130506820.1">
    <property type="nucleotide sequence ID" value="NZ_SHLC01000001.1"/>
</dbReference>
<dbReference type="InterPro" id="IPR001647">
    <property type="entry name" value="HTH_TetR"/>
</dbReference>
<dbReference type="GO" id="GO:0003700">
    <property type="term" value="F:DNA-binding transcription factor activity"/>
    <property type="evidence" value="ECO:0007669"/>
    <property type="project" value="TreeGrafter"/>
</dbReference>
<evidence type="ECO:0000256" key="3">
    <source>
        <dbReference type="ARBA" id="ARBA00023163"/>
    </source>
</evidence>
<dbReference type="AlphaFoldDB" id="A0A4Q8APQ8"/>
<dbReference type="SUPFAM" id="SSF48498">
    <property type="entry name" value="Tetracyclin repressor-like, C-terminal domain"/>
    <property type="match status" value="1"/>
</dbReference>
<dbReference type="SUPFAM" id="SSF46689">
    <property type="entry name" value="Homeodomain-like"/>
    <property type="match status" value="1"/>
</dbReference>
<dbReference type="EMBL" id="SHLC01000001">
    <property type="protein sequence ID" value="RZU66654.1"/>
    <property type="molecule type" value="Genomic_DNA"/>
</dbReference>
<feature type="domain" description="HTH tetR-type" evidence="5">
    <location>
        <begin position="18"/>
        <end position="78"/>
    </location>
</feature>
<organism evidence="6 7">
    <name type="scientific">Microterricola gilva</name>
    <dbReference type="NCBI Taxonomy" id="393267"/>
    <lineage>
        <taxon>Bacteria</taxon>
        <taxon>Bacillati</taxon>
        <taxon>Actinomycetota</taxon>
        <taxon>Actinomycetes</taxon>
        <taxon>Micrococcales</taxon>
        <taxon>Microbacteriaceae</taxon>
        <taxon>Microterricola</taxon>
    </lineage>
</organism>
<dbReference type="Proteomes" id="UP000291483">
    <property type="component" value="Unassembled WGS sequence"/>
</dbReference>
<accession>A0A4Q8APQ8</accession>
<evidence type="ECO:0000256" key="1">
    <source>
        <dbReference type="ARBA" id="ARBA00023015"/>
    </source>
</evidence>
<evidence type="ECO:0000256" key="2">
    <source>
        <dbReference type="ARBA" id="ARBA00023125"/>
    </source>
</evidence>
<feature type="DNA-binding region" description="H-T-H motif" evidence="4">
    <location>
        <begin position="41"/>
        <end position="60"/>
    </location>
</feature>
<dbReference type="Pfam" id="PF00440">
    <property type="entry name" value="TetR_N"/>
    <property type="match status" value="1"/>
</dbReference>
<dbReference type="PANTHER" id="PTHR30055">
    <property type="entry name" value="HTH-TYPE TRANSCRIPTIONAL REGULATOR RUTR"/>
    <property type="match status" value="1"/>
</dbReference>
<dbReference type="OrthoDB" id="7505659at2"/>
<evidence type="ECO:0000313" key="6">
    <source>
        <dbReference type="EMBL" id="RZU66654.1"/>
    </source>
</evidence>
<gene>
    <name evidence="6" type="ORF">EV379_3019</name>
</gene>
<proteinExistence type="predicted"/>
<evidence type="ECO:0000256" key="4">
    <source>
        <dbReference type="PROSITE-ProRule" id="PRU00335"/>
    </source>
</evidence>
<dbReference type="InterPro" id="IPR009057">
    <property type="entry name" value="Homeodomain-like_sf"/>
</dbReference>
<evidence type="ECO:0000259" key="5">
    <source>
        <dbReference type="PROSITE" id="PS50977"/>
    </source>
</evidence>
<dbReference type="Gene3D" id="1.10.357.10">
    <property type="entry name" value="Tetracycline Repressor, domain 2"/>
    <property type="match status" value="1"/>
</dbReference>
<comment type="caution">
    <text evidence="6">The sequence shown here is derived from an EMBL/GenBank/DDBJ whole genome shotgun (WGS) entry which is preliminary data.</text>
</comment>
<dbReference type="PROSITE" id="PS50977">
    <property type="entry name" value="HTH_TETR_2"/>
    <property type="match status" value="1"/>
</dbReference>
<dbReference type="PROSITE" id="PS01081">
    <property type="entry name" value="HTH_TETR_1"/>
    <property type="match status" value="1"/>
</dbReference>
<sequence>MTDPNPAAAVVGRYPKGERTRERIIRVAAELFAERGYTSGSMREIAARAGLAQAGLRHHFPDKFELLIEVLRLRDASVAASVERDAADSHGGVLESIARHSVEHPGLTSLYRVLSAEAGNPEHPAHEYFRERYARALAQAVERIRLEQDLGIIDRDRDPNEIAATSTALLDGLQIQAALVDDFDPVPTIRAFVEGCRPR</sequence>
<evidence type="ECO:0000313" key="7">
    <source>
        <dbReference type="Proteomes" id="UP000291483"/>
    </source>
</evidence>
<keyword evidence="2 4" id="KW-0238">DNA-binding</keyword>
<dbReference type="InterPro" id="IPR036271">
    <property type="entry name" value="Tet_transcr_reg_TetR-rel_C_sf"/>
</dbReference>
<keyword evidence="3" id="KW-0804">Transcription</keyword>
<keyword evidence="1" id="KW-0805">Transcription regulation</keyword>
<name>A0A4Q8APQ8_9MICO</name>
<dbReference type="InterPro" id="IPR023772">
    <property type="entry name" value="DNA-bd_HTH_TetR-type_CS"/>
</dbReference>
<dbReference type="InterPro" id="IPR050109">
    <property type="entry name" value="HTH-type_TetR-like_transc_reg"/>
</dbReference>
<dbReference type="PRINTS" id="PR00455">
    <property type="entry name" value="HTHTETR"/>
</dbReference>
<dbReference type="GO" id="GO:0000976">
    <property type="term" value="F:transcription cis-regulatory region binding"/>
    <property type="evidence" value="ECO:0007669"/>
    <property type="project" value="TreeGrafter"/>
</dbReference>
<reference evidence="6 7" key="1">
    <citation type="submission" date="2019-02" db="EMBL/GenBank/DDBJ databases">
        <title>Sequencing the genomes of 1000 actinobacteria strains.</title>
        <authorList>
            <person name="Klenk H.-P."/>
        </authorList>
    </citation>
    <scope>NUCLEOTIDE SEQUENCE [LARGE SCALE GENOMIC DNA]</scope>
    <source>
        <strain evidence="6 7">DSM 18319</strain>
    </source>
</reference>
<protein>
    <submittedName>
        <fullName evidence="6">TetR family transcriptional regulator</fullName>
    </submittedName>
</protein>
<keyword evidence="7" id="KW-1185">Reference proteome</keyword>